<evidence type="ECO:0000259" key="1">
    <source>
        <dbReference type="SMART" id="SM00128"/>
    </source>
</evidence>
<comment type="caution">
    <text evidence="2">The sequence shown here is derived from an EMBL/GenBank/DDBJ whole genome shotgun (WGS) entry which is preliminary data.</text>
</comment>
<dbReference type="PANTHER" id="PTHR46438:SF12">
    <property type="entry name" value="ALPHA_BETA-HYDROLASES SUPERFAMILY PROTEIN"/>
    <property type="match status" value="1"/>
</dbReference>
<reference evidence="2" key="1">
    <citation type="submission" date="2021-02" db="EMBL/GenBank/DDBJ databases">
        <authorList>
            <person name="Dougan E. K."/>
            <person name="Rhodes N."/>
            <person name="Thang M."/>
            <person name="Chan C."/>
        </authorList>
    </citation>
    <scope>NUCLEOTIDE SEQUENCE</scope>
</reference>
<dbReference type="InterPro" id="IPR029058">
    <property type="entry name" value="AB_hydrolase_fold"/>
</dbReference>
<dbReference type="InterPro" id="IPR036691">
    <property type="entry name" value="Endo/exonu/phosph_ase_sf"/>
</dbReference>
<evidence type="ECO:0000313" key="2">
    <source>
        <dbReference type="EMBL" id="CAE7942738.1"/>
    </source>
</evidence>
<protein>
    <submittedName>
        <fullName evidence="2">INP53 protein</fullName>
    </submittedName>
</protein>
<dbReference type="InterPro" id="IPR000073">
    <property type="entry name" value="AB_hydrolase_1"/>
</dbReference>
<dbReference type="EMBL" id="CAJNJA010097585">
    <property type="protein sequence ID" value="CAE7942738.1"/>
    <property type="molecule type" value="Genomic_DNA"/>
</dbReference>
<proteinExistence type="predicted"/>
<dbReference type="Proteomes" id="UP000601435">
    <property type="component" value="Unassembled WGS sequence"/>
</dbReference>
<name>A0A813CGH6_9DINO</name>
<dbReference type="PANTHER" id="PTHR46438">
    <property type="entry name" value="ALPHA/BETA-HYDROLASES SUPERFAMILY PROTEIN"/>
    <property type="match status" value="1"/>
</dbReference>
<accession>A0A813CGH6</accession>
<dbReference type="Pfam" id="PF22669">
    <property type="entry name" value="Exo_endo_phos2"/>
    <property type="match status" value="2"/>
</dbReference>
<dbReference type="GO" id="GO:0016791">
    <property type="term" value="F:phosphatase activity"/>
    <property type="evidence" value="ECO:0007669"/>
    <property type="project" value="InterPro"/>
</dbReference>
<dbReference type="Gene3D" id="3.60.21.10">
    <property type="match status" value="1"/>
</dbReference>
<keyword evidence="3" id="KW-1185">Reference proteome</keyword>
<dbReference type="Gene3D" id="3.60.10.10">
    <property type="entry name" value="Endonuclease/exonuclease/phosphatase"/>
    <property type="match status" value="1"/>
</dbReference>
<dbReference type="OrthoDB" id="408373at2759"/>
<dbReference type="InterPro" id="IPR029052">
    <property type="entry name" value="Metallo-depent_PP-like"/>
</dbReference>
<dbReference type="InterPro" id="IPR000300">
    <property type="entry name" value="IPPc"/>
</dbReference>
<dbReference type="Pfam" id="PF12697">
    <property type="entry name" value="Abhydrolase_6"/>
    <property type="match status" value="1"/>
</dbReference>
<sequence>DKSCHARSREEHIFRSQGRSVQPEGGTYRRAVLERWWHQRPPKGPRSWPGRGSAGSCCRCSASCGRQARRSRRDSCWAAGRFNWPLHFSSRTQHDSNQCAGLGSWHRSSGFLIHRPAVPPVSPAGIPNQVWNWRGCQVRYQVLGENNTGPSCLLLHGLLVNADHWRRNLPDLAKAGLRVYALDFLGSGYTDRIEPCSPEAAALSGERRRNLSVAHAELLRGGGCREVVSVPQLHPLGSVYNIYTWSEQVCDFLEEVVKDDAFLIGNSLGSLIGLQAAIDRPDLARGVLLVNPRFRQEHVAEAPAVIRPFIELVQSLLRETFVGRSLFNLLANKNAVKEILKEPYYDSSQVTDELVDVLLEPLLLQGAPESVFDTFSYSTGPLLEQLLQDSRLAAPVWACWGDKDPWTPLQRASALGELSSVKRLIEFPGVGHCPHDEAPNVVNALILEFTRNFSKEIISLTPSNAMKGTSSFKESRKNQTFYGWPETVAQWVELLLGALNSRPMPAGKSFCSSDHRAYVLYGQPVYLFGLLLCVFCPAHLLKHIRDFGMAEKPMDPRIKSGSKGAVACRFVLWDRSFCFLNCHLAATTSNSTRYGLRDLKQRLQQLEQCWTEIKFKSLVNQMVYPVPAHRAIFLMGDTNMRLVNRESKKDFHAYALQALGKPEGYKELWKLDQLSQEMADSPQPSLFPQKSLGCLSVPHERLLSQWREPFADAHQGPPFPPTFKLAVPGPGFSKKRVPAWTDRVLFSGEHAEPLKYGSVEQIQVLNPPHNVSDHDPVYAFFEVECMAIHPRRLGTLAREVRSATKEPREEPLARSPTTQLQALQQDQTFGGGMLATNQPDIDEISRKLYEQVTSLPVCHAVPVPTNLMALLSLGPLLAFCVASSSILAVAADECARKDESCRESVDHEASFVQVRREHFRNGSCAGDIFTTVAKNIGGGTLSEEQIATTLAHGCDPTKSSYSKHCPEVKELHTKAYVHTLQRLNRLLLKFGSVAASFDDFSMVSLYNCIWHNRHNPGDTFGDEPFDTCTEDQLCAMITTAEEYEHQMPEVSLEALRKSRVHREFRGSHAGWPGTGKDFPMVRVSLLHKSDGTAAAPETILGRGGLRLSSVSGGWAKRSTLHLEPKYSEGFQIAWGKIRDGMLPNQVLGGPPLHLESGLVEAAPGSLVRNFSDTPVAAKMPPAAGSPITLLVIGDSCNGNMFGGGQCVFRDYYGVNKTLPTLLNAALPSTDVWYLTGDNFYDRYGVFSVSVFAQLEPAAQGVPLLSTPGNHDYWFEGIPEFALDDSFLGYDQFGFGGAQFYAMDTAASWAPQAPHEDLTSPKGRPASQFSQAPAFLDLSGKPKEHAKAVNFQHYSIAGNVGFIVITCVGGDPRPFVKEACTFMKQKNPDLVLLLGHWNKPGSGCTTGWDVPNVTAWALDHSDCAAFRGESGEAPYGSKGKAATRMKFIVGHQHCNCMTSFEQTLKDGCLDDHTDPSKVDGFIIGSHGMSWDPQHSPKCSSRFGLPVLRTDGGKLTFAYAKLSLDTWLTHCKPWEIFCKDRPGEVSRTDLWKSWFTFTPSHWSPRVAGPYGKGIIREKMDGLVACLREKGTSECSKDANLFDQWYSNELK</sequence>
<dbReference type="Gene3D" id="3.40.50.1820">
    <property type="entry name" value="alpha/beta hydrolase"/>
    <property type="match status" value="1"/>
</dbReference>
<dbReference type="SUPFAM" id="SSF56300">
    <property type="entry name" value="Metallo-dependent phosphatases"/>
    <property type="match status" value="1"/>
</dbReference>
<organism evidence="2 3">
    <name type="scientific">Symbiodinium necroappetens</name>
    <dbReference type="NCBI Taxonomy" id="1628268"/>
    <lineage>
        <taxon>Eukaryota</taxon>
        <taxon>Sar</taxon>
        <taxon>Alveolata</taxon>
        <taxon>Dinophyceae</taxon>
        <taxon>Suessiales</taxon>
        <taxon>Symbiodiniaceae</taxon>
        <taxon>Symbiodinium</taxon>
    </lineage>
</organism>
<dbReference type="SUPFAM" id="SSF53474">
    <property type="entry name" value="alpha/beta-Hydrolases"/>
    <property type="match status" value="1"/>
</dbReference>
<dbReference type="Pfam" id="PF00149">
    <property type="entry name" value="Metallophos"/>
    <property type="match status" value="1"/>
</dbReference>
<gene>
    <name evidence="2" type="primary">INP53</name>
    <name evidence="2" type="ORF">SNEC2469_LOCUS34776</name>
</gene>
<evidence type="ECO:0000313" key="3">
    <source>
        <dbReference type="Proteomes" id="UP000601435"/>
    </source>
</evidence>
<dbReference type="SMART" id="SM00128">
    <property type="entry name" value="IPPc"/>
    <property type="match status" value="1"/>
</dbReference>
<dbReference type="SUPFAM" id="SSF56219">
    <property type="entry name" value="DNase I-like"/>
    <property type="match status" value="1"/>
</dbReference>
<dbReference type="GO" id="GO:0046856">
    <property type="term" value="P:phosphatidylinositol dephosphorylation"/>
    <property type="evidence" value="ECO:0007669"/>
    <property type="project" value="InterPro"/>
</dbReference>
<feature type="non-terminal residue" evidence="2">
    <location>
        <position position="1"/>
    </location>
</feature>
<feature type="domain" description="Inositol polyphosphate-related phosphatase" evidence="1">
    <location>
        <begin position="442"/>
        <end position="789"/>
    </location>
</feature>
<dbReference type="InterPro" id="IPR004843">
    <property type="entry name" value="Calcineurin-like_PHP"/>
</dbReference>